<dbReference type="HOGENOM" id="CLU_1703466_0_0_11"/>
<evidence type="ECO:0000313" key="1">
    <source>
        <dbReference type="EMBL" id="ADG76912.1"/>
    </source>
</evidence>
<dbReference type="STRING" id="521096.Tpau_0262"/>
<proteinExistence type="predicted"/>
<organism evidence="1 2">
    <name type="scientific">Tsukamurella paurometabola (strain ATCC 8368 / DSM 20162 / CCUG 35730 / CIP 100753 / JCM 10117 / KCTC 9821 / NBRC 16120 / NCIMB 702349 / NCTC 13040)</name>
    <name type="common">Corynebacterium paurometabolum</name>
    <dbReference type="NCBI Taxonomy" id="521096"/>
    <lineage>
        <taxon>Bacteria</taxon>
        <taxon>Bacillati</taxon>
        <taxon>Actinomycetota</taxon>
        <taxon>Actinomycetes</taxon>
        <taxon>Mycobacteriales</taxon>
        <taxon>Tsukamurellaceae</taxon>
        <taxon>Tsukamurella</taxon>
    </lineage>
</organism>
<name>D5UQS9_TSUPD</name>
<dbReference type="KEGG" id="tpr:Tpau_0262"/>
<protein>
    <submittedName>
        <fullName evidence="1">Uncharacterized protein</fullName>
    </submittedName>
</protein>
<gene>
    <name evidence="1" type="ordered locus">Tpau_0262</name>
</gene>
<dbReference type="AlphaFoldDB" id="D5UQS9"/>
<dbReference type="RefSeq" id="WP_013124966.1">
    <property type="nucleotide sequence ID" value="NC_014158.1"/>
</dbReference>
<evidence type="ECO:0000313" key="2">
    <source>
        <dbReference type="Proteomes" id="UP000001213"/>
    </source>
</evidence>
<reference evidence="2" key="1">
    <citation type="submission" date="2010-03" db="EMBL/GenBank/DDBJ databases">
        <title>The complete chromosome of Tsukamurella paurometabola DSM 20162.</title>
        <authorList>
            <consortium name="US DOE Joint Genome Institute (JGI-PGF)"/>
            <person name="Lucas S."/>
            <person name="Copeland A."/>
            <person name="Lapidus A."/>
            <person name="Glavina del Rio T."/>
            <person name="Dalin E."/>
            <person name="Tice H."/>
            <person name="Bruce D."/>
            <person name="Goodwin L."/>
            <person name="Pitluck S."/>
            <person name="Kyrpides N."/>
            <person name="Mavromatis K."/>
            <person name="Ivanova N."/>
            <person name="Mikhailova N."/>
            <person name="Munk A.C."/>
            <person name="Brettin T."/>
            <person name="Detter J.C."/>
            <person name="Tapia R."/>
            <person name="Han C."/>
            <person name="Larimer F."/>
            <person name="Land M."/>
            <person name="Hauser L."/>
            <person name="Markowitz V."/>
            <person name="Cheng J.-F."/>
            <person name="Hugenholtz P."/>
            <person name="Woyke T."/>
            <person name="Wu D."/>
            <person name="Jando M."/>
            <person name="Brambilla E."/>
            <person name="Klenk H.-P."/>
            <person name="Eisen J.A."/>
        </authorList>
    </citation>
    <scope>NUCLEOTIDE SEQUENCE [LARGE SCALE GENOMIC DNA]</scope>
    <source>
        <strain evidence="2">ATCC 8368 / DSM 20162 / CCUG 35730 / CIP 100753 / JCM 10117 / KCTC 9821 / NBRC 16120 / NCIMB 702349 / NCTC 13040</strain>
    </source>
</reference>
<dbReference type="EMBL" id="CP001966">
    <property type="protein sequence ID" value="ADG76912.1"/>
    <property type="molecule type" value="Genomic_DNA"/>
</dbReference>
<sequence>MTEVADREELNMQEENVIPEVVGHLLAEGFSTSETGFDASGQRRWWLLTLDEQAWVGVVADADGEPVGRAWIAADDTLAWCDAIPTGAVAATMMAHGSPYWHHVDGIEFDESETARTWQDWLTGSLVTPGPALLAAMERFSAARAGARSEGAHG</sequence>
<reference evidence="1 2" key="2">
    <citation type="journal article" date="2011" name="Stand. Genomic Sci.">
        <title>Complete genome sequence of Tsukamurella paurometabola type strain (no. 33).</title>
        <authorList>
            <person name="Munk A.C."/>
            <person name="Lapidus A."/>
            <person name="Lucas S."/>
            <person name="Nolan M."/>
            <person name="Tice H."/>
            <person name="Cheng J.F."/>
            <person name="Del Rio T.G."/>
            <person name="Goodwin L."/>
            <person name="Pitluck S."/>
            <person name="Liolios K."/>
            <person name="Huntemann M."/>
            <person name="Ivanova N."/>
            <person name="Mavromatis K."/>
            <person name="Mikhailova N."/>
            <person name="Pati A."/>
            <person name="Chen A."/>
            <person name="Palaniappan K."/>
            <person name="Tapia R."/>
            <person name="Han C."/>
            <person name="Land M."/>
            <person name="Hauser L."/>
            <person name="Chang Y.J."/>
            <person name="Jeffries C.D."/>
            <person name="Brettin T."/>
            <person name="Yasawong M."/>
            <person name="Brambilla E.M."/>
            <person name="Rohde M."/>
            <person name="Sikorski J."/>
            <person name="Goker M."/>
            <person name="Detter J.C."/>
            <person name="Woyke T."/>
            <person name="Bristow J."/>
            <person name="Eisen J.A."/>
            <person name="Markowitz V."/>
            <person name="Hugenholtz P."/>
            <person name="Kyrpides N.C."/>
            <person name="Klenk H.P."/>
        </authorList>
    </citation>
    <scope>NUCLEOTIDE SEQUENCE [LARGE SCALE GENOMIC DNA]</scope>
    <source>
        <strain evidence="2">ATCC 8368 / DSM 20162 / CCUG 35730 / CIP 100753 / JCM 10117 / KCTC 9821 / NBRC 16120 / NCIMB 702349 / NCTC 13040</strain>
    </source>
</reference>
<keyword evidence="2" id="KW-1185">Reference proteome</keyword>
<accession>D5UQS9</accession>
<dbReference type="Proteomes" id="UP000001213">
    <property type="component" value="Chromosome"/>
</dbReference>